<organism evidence="2 3">
    <name type="scientific">Tritrichomonas foetus</name>
    <dbReference type="NCBI Taxonomy" id="1144522"/>
    <lineage>
        <taxon>Eukaryota</taxon>
        <taxon>Metamonada</taxon>
        <taxon>Parabasalia</taxon>
        <taxon>Tritrichomonadida</taxon>
        <taxon>Tritrichomonadidae</taxon>
        <taxon>Tritrichomonas</taxon>
    </lineage>
</organism>
<dbReference type="SMART" id="SM00671">
    <property type="entry name" value="SEL1"/>
    <property type="match status" value="14"/>
</dbReference>
<evidence type="ECO:0008006" key="4">
    <source>
        <dbReference type="Google" id="ProtNLM"/>
    </source>
</evidence>
<comment type="caution">
    <text evidence="2">The sequence shown here is derived from an EMBL/GenBank/DDBJ whole genome shotgun (WGS) entry which is preliminary data.</text>
</comment>
<evidence type="ECO:0000313" key="3">
    <source>
        <dbReference type="Proteomes" id="UP000179807"/>
    </source>
</evidence>
<comment type="similarity">
    <text evidence="1">Belongs to the sel-1 family.</text>
</comment>
<name>A0A1J4KGX8_9EUKA</name>
<dbReference type="EMBL" id="MLAK01000616">
    <property type="protein sequence ID" value="OHT10306.1"/>
    <property type="molecule type" value="Genomic_DNA"/>
</dbReference>
<dbReference type="InterPro" id="IPR011990">
    <property type="entry name" value="TPR-like_helical_dom_sf"/>
</dbReference>
<sequence>MFRTSLYDKISEPSYSSHLMKHIKAAKDKKDIGAMIEYATALMYGCKGCKKDLKKSLSYIKILAEKGNIDGKFLLGMYYFEREEKSKAFKVFLDLAQNNQHIESMFMTARLYFYSSIHEIDLNEAIRYLEISGSQDNHKIKQMAFELAKYYSQNNTSLALHYFFITYNSLTESSIHEINKIFSNIGMQCRCEDHPHVIYKSYKKYYEEHGRSPLTDEILIWLKNKGHPPSKFDYATLNPCNESSKVLNKLIEDAAKQHWLPAIDEYISTSKSLDLKHKMKFCKYSIYFKSKKHFRTYAKCLAKNSPKEEAKKYQQFIELFYQFEDAKIRKKTHHFYEKYNNLLNNCRYEAMYNGNSQECEKYGICLQYGAAGLDSDPAEAFEQYKRAYELDKSNVNAYRQMLLLKEFGFYGAQQDFSSNVKFFEEITNESYDNDLTYQFCKAMDSGKFEVPYQYKIYLERLSLKEYKSQAAFKLAKLCYENKHMIPNYKYAEIYAEKAKKDIPQANAILAMLYVDPNATKKQNFKKAEKIFSDLGSELCQNDKFVKKLYEKFIDLSKNSYTSNENETSESIPSNKKNLPINLCTGEELFLKYNRVSGHKQFREIYRSAELGYPPAQALYGMWILDDRNKNLIKQDYKLALKYFTDSANSGIPISNVFLGYLYYKGLGTKVNYQKSYDCFARAIEIAEYAGYYGLALLYATGNCLPKDKIMAARYWKLAKETNLLNRPFKVNEELFKPQTCLSFIQFDENSKKSPKPLLTACLKEIRDEDYSESYDLYLKILDDKNTSKKKRALVERSIAFMKMKGMGTKQNLESAIELYESFGGDNPDDISNIDYCRIKLRNPLYLRYQTDEFNNLKSRAESYDVDAINELVKILTSNNMICERDFGLASIFLNMANDSVNADSIYLQAEMLRRSLNNHSDCHKEALLYWQSADLGNYKATIEIAKRFTKGYGIYISRWHAFSYALKFAHDPDYSDLFKEIREATLARTDVFDPDEEWLQPKDPIPYVEPYAYAAEIIPISFITFSLQPINQVFGLPDPQSMLEMGVRFMKGFGVIKSYQNAFNCLAQSALANHAIGKIYFAIAAALAKIHNYEEVFEYNILLAKLQGISLAYIIEAKFYLGRYNCKHINKEKAEILLDKVIAVKDPYAMYVKGRYLYDEEMLNESANMGFSKALYYQYKRDNDVNKLILAAEHGHPKAMYDLGLYYLNERNIEDGEHWLLQANNFGISYFSVQLGIEKLPDGKLPENAQEAFNLFRFAHELNDLNGTLHLGECYRTGVGCEKDLDKAIELLRIGADRKIPEFFMPCAKCYEEGKGLKNWYKTKKYSSKDKSYKTEDLETKVKAGKDLIFLDESDPNKMNLIYDPNKLFKIALTKKYLTKKCHEVGLNPYEGLENVDLPPTKIEDMNYFDLVELSSNLGLFKAQKELILQLNSGLYMPLDNSRALTLLVSLKNNDHPTAWKLWGDFGFYMNGINLTKENVFQCYETSSKLGSKSGKYKLGLCYIMGIGVDQNYNKGCELIDESGCKYAYHYLTTYTSYKPQHCKPNSNILSAISSIVSDNSKASSSDYDKAFESNTRFGIIAFHKFNYFNPSGSRKKVTPETLSSLIRVANEGSFEAKVLYGKIRYDKKEYEEAVLYLQPPADEDDFEACHYVGHAFLQLKNPLAKIYLTKSANSGNDYDMYTLGQICQGEEAIGWFEKAAQCNNDYKWSYAKILLLGILDNAEHNVPRNPGRADSLVRELPFSFFDDKYETMMITACEYYHGRNFKMDKSYARRMLEYASEMKNMKDVRAIKILITMLIKGEGGSKNDKKLWSLVKKVANSTELNYKKFSKVYAMKLDRENLDSDAIHYYERSGDYESIQRSKYLRDYTERFKLAQRNQREIETKVTCKNPDMNELIIPPETIHNIVLY</sequence>
<evidence type="ECO:0000313" key="2">
    <source>
        <dbReference type="EMBL" id="OHT10306.1"/>
    </source>
</evidence>
<gene>
    <name evidence="2" type="ORF">TRFO_04349</name>
</gene>
<evidence type="ECO:0000256" key="1">
    <source>
        <dbReference type="ARBA" id="ARBA00038101"/>
    </source>
</evidence>
<accession>A0A1J4KGX8</accession>
<protein>
    <recommendedName>
        <fullName evidence="4">Sel1 repeat family protein</fullName>
    </recommendedName>
</protein>
<proteinExistence type="inferred from homology"/>
<dbReference type="Gene3D" id="1.25.40.10">
    <property type="entry name" value="Tetratricopeptide repeat domain"/>
    <property type="match status" value="6"/>
</dbReference>
<reference evidence="2" key="1">
    <citation type="submission" date="2016-10" db="EMBL/GenBank/DDBJ databases">
        <authorList>
            <person name="Benchimol M."/>
            <person name="Almeida L.G."/>
            <person name="Vasconcelos A.T."/>
            <person name="Perreira-Neves A."/>
            <person name="Rosa I.A."/>
            <person name="Tasca T."/>
            <person name="Bogo M.R."/>
            <person name="de Souza W."/>
        </authorList>
    </citation>
    <scope>NUCLEOTIDE SEQUENCE [LARGE SCALE GENOMIC DNA]</scope>
    <source>
        <strain evidence="2">K</strain>
    </source>
</reference>
<keyword evidence="3" id="KW-1185">Reference proteome</keyword>
<dbReference type="SUPFAM" id="SSF81901">
    <property type="entry name" value="HCP-like"/>
    <property type="match status" value="6"/>
</dbReference>
<dbReference type="RefSeq" id="XP_068363442.1">
    <property type="nucleotide sequence ID" value="XM_068491841.1"/>
</dbReference>
<dbReference type="InterPro" id="IPR050767">
    <property type="entry name" value="Sel1_AlgK"/>
</dbReference>
<dbReference type="PANTHER" id="PTHR11102:SF160">
    <property type="entry name" value="ERAD-ASSOCIATED E3 UBIQUITIN-PROTEIN LIGASE COMPONENT HRD3"/>
    <property type="match status" value="1"/>
</dbReference>
<dbReference type="VEuPathDB" id="TrichDB:TRFO_04349"/>
<dbReference type="InterPro" id="IPR006597">
    <property type="entry name" value="Sel1-like"/>
</dbReference>
<dbReference type="PANTHER" id="PTHR11102">
    <property type="entry name" value="SEL-1-LIKE PROTEIN"/>
    <property type="match status" value="1"/>
</dbReference>
<dbReference type="GeneID" id="94826545"/>
<dbReference type="Pfam" id="PF08238">
    <property type="entry name" value="Sel1"/>
    <property type="match status" value="13"/>
</dbReference>
<dbReference type="Proteomes" id="UP000179807">
    <property type="component" value="Unassembled WGS sequence"/>
</dbReference>